<dbReference type="InterPro" id="IPR024610">
    <property type="entry name" value="ING_N_histone-binding"/>
</dbReference>
<dbReference type="AlphaFoldDB" id="A0AAX4K1F1"/>
<comment type="similarity">
    <text evidence="2 11">Belongs to the ING family.</text>
</comment>
<dbReference type="PROSITE" id="PS50016">
    <property type="entry name" value="ZF_PHD_2"/>
    <property type="match status" value="1"/>
</dbReference>
<feature type="site" description="Histone H3K4me3 binding" evidence="8">
    <location>
        <position position="531"/>
    </location>
</feature>
<dbReference type="GO" id="GO:0005634">
    <property type="term" value="C:nucleus"/>
    <property type="evidence" value="ECO:0007669"/>
    <property type="project" value="UniProtKB-SubCell"/>
</dbReference>
<evidence type="ECO:0000256" key="5">
    <source>
        <dbReference type="ARBA" id="ARBA00022833"/>
    </source>
</evidence>
<dbReference type="GeneID" id="91096211"/>
<evidence type="ECO:0000256" key="2">
    <source>
        <dbReference type="ARBA" id="ARBA00010210"/>
    </source>
</evidence>
<evidence type="ECO:0000256" key="3">
    <source>
        <dbReference type="ARBA" id="ARBA00022723"/>
    </source>
</evidence>
<comment type="subunit">
    <text evidence="11">Component of an histone acetyltransferase complex. Interacts with H3K4me3 and to a lesser extent with H3K4me2.</text>
</comment>
<feature type="binding site" evidence="9">
    <location>
        <position position="559"/>
    </location>
    <ligand>
        <name>Zn(2+)</name>
        <dbReference type="ChEBI" id="CHEBI:29105"/>
        <label>1</label>
    </ligand>
</feature>
<feature type="compositionally biased region" description="Polar residues" evidence="12">
    <location>
        <begin position="322"/>
        <end position="338"/>
    </location>
</feature>
<dbReference type="GO" id="GO:0006355">
    <property type="term" value="P:regulation of DNA-templated transcription"/>
    <property type="evidence" value="ECO:0007669"/>
    <property type="project" value="TreeGrafter"/>
</dbReference>
<feature type="compositionally biased region" description="Basic and acidic residues" evidence="12">
    <location>
        <begin position="498"/>
        <end position="507"/>
    </location>
</feature>
<proteinExistence type="inferred from homology"/>
<feature type="binding site" evidence="9">
    <location>
        <position position="545"/>
    </location>
    <ligand>
        <name>Zn(2+)</name>
        <dbReference type="ChEBI" id="CHEBI:29105"/>
        <label>2</label>
    </ligand>
</feature>
<comment type="function">
    <text evidence="11">Component of an histone acetyltransferase complex.</text>
</comment>
<keyword evidence="15" id="KW-1185">Reference proteome</keyword>
<accession>A0AAX4K1F1</accession>
<dbReference type="InterPro" id="IPR013083">
    <property type="entry name" value="Znf_RING/FYVE/PHD"/>
</dbReference>
<dbReference type="Gene3D" id="3.30.40.10">
    <property type="entry name" value="Zinc/RING finger domain, C3HC4 (zinc finger)"/>
    <property type="match status" value="1"/>
</dbReference>
<evidence type="ECO:0000259" key="13">
    <source>
        <dbReference type="PROSITE" id="PS50016"/>
    </source>
</evidence>
<keyword evidence="4 10" id="KW-0863">Zinc-finger</keyword>
<evidence type="ECO:0000256" key="12">
    <source>
        <dbReference type="SAM" id="MobiDB-lite"/>
    </source>
</evidence>
<feature type="site" description="Histone H3K4me3 binding" evidence="8">
    <location>
        <position position="542"/>
    </location>
</feature>
<keyword evidence="6 11" id="KW-0156">Chromatin regulator</keyword>
<feature type="compositionally biased region" description="Basic residues" evidence="12">
    <location>
        <begin position="477"/>
        <end position="494"/>
    </location>
</feature>
<gene>
    <name evidence="14" type="ORF">L201_005541</name>
</gene>
<protein>
    <recommendedName>
        <fullName evidence="11">Chromatin modification-related protein</fullName>
    </recommendedName>
</protein>
<feature type="compositionally biased region" description="Polar residues" evidence="12">
    <location>
        <begin position="271"/>
        <end position="280"/>
    </location>
</feature>
<feature type="compositionally biased region" description="Acidic residues" evidence="12">
    <location>
        <begin position="71"/>
        <end position="81"/>
    </location>
</feature>
<dbReference type="EMBL" id="CP144104">
    <property type="protein sequence ID" value="WWC90605.1"/>
    <property type="molecule type" value="Genomic_DNA"/>
</dbReference>
<feature type="region of interest" description="Disordered" evidence="12">
    <location>
        <begin position="322"/>
        <end position="376"/>
    </location>
</feature>
<feature type="site" description="Histone H3K4me3 binding" evidence="8">
    <location>
        <position position="546"/>
    </location>
</feature>
<feature type="binding site" evidence="9">
    <location>
        <position position="556"/>
    </location>
    <ligand>
        <name>Zn(2+)</name>
        <dbReference type="ChEBI" id="CHEBI:29105"/>
        <label>1</label>
    </ligand>
</feature>
<dbReference type="InterPro" id="IPR028651">
    <property type="entry name" value="ING_fam"/>
</dbReference>
<dbReference type="RefSeq" id="XP_066077368.1">
    <property type="nucleotide sequence ID" value="XM_066221271.1"/>
</dbReference>
<feature type="compositionally biased region" description="Polar residues" evidence="12">
    <location>
        <begin position="55"/>
        <end position="66"/>
    </location>
</feature>
<evidence type="ECO:0000313" key="15">
    <source>
        <dbReference type="Proteomes" id="UP001355207"/>
    </source>
</evidence>
<evidence type="ECO:0000256" key="6">
    <source>
        <dbReference type="ARBA" id="ARBA00022853"/>
    </source>
</evidence>
<feature type="domain" description="PHD-type" evidence="13">
    <location>
        <begin position="529"/>
        <end position="578"/>
    </location>
</feature>
<keyword evidence="7 11" id="KW-0539">Nucleus</keyword>
<feature type="binding site" evidence="9">
    <location>
        <position position="550"/>
    </location>
    <ligand>
        <name>Zn(2+)</name>
        <dbReference type="ChEBI" id="CHEBI:29105"/>
        <label>2</label>
    </ligand>
</feature>
<dbReference type="PANTHER" id="PTHR10333">
    <property type="entry name" value="INHIBITOR OF GROWTH PROTEIN"/>
    <property type="match status" value="1"/>
</dbReference>
<dbReference type="SUPFAM" id="SSF57903">
    <property type="entry name" value="FYVE/PHD zinc finger"/>
    <property type="match status" value="1"/>
</dbReference>
<keyword evidence="5 9" id="KW-0862">Zinc</keyword>
<feature type="site" description="Histone H3K4me3 binding" evidence="8">
    <location>
        <position position="554"/>
    </location>
</feature>
<feature type="binding site" evidence="9">
    <location>
        <position position="572"/>
    </location>
    <ligand>
        <name>Zn(2+)</name>
        <dbReference type="ChEBI" id="CHEBI:29105"/>
        <label>2</label>
    </ligand>
</feature>
<evidence type="ECO:0000256" key="10">
    <source>
        <dbReference type="PROSITE-ProRule" id="PRU00146"/>
    </source>
</evidence>
<feature type="region of interest" description="Disordered" evidence="12">
    <location>
        <begin position="585"/>
        <end position="608"/>
    </location>
</feature>
<dbReference type="InterPro" id="IPR011011">
    <property type="entry name" value="Znf_FYVE_PHD"/>
</dbReference>
<dbReference type="PANTHER" id="PTHR10333:SF42">
    <property type="entry name" value="INHIBITOR OF GROWTH PROTEIN 5"/>
    <property type="match status" value="1"/>
</dbReference>
<feature type="compositionally biased region" description="Basic and acidic residues" evidence="12">
    <location>
        <begin position="209"/>
        <end position="228"/>
    </location>
</feature>
<feature type="region of interest" description="Disordered" evidence="12">
    <location>
        <begin position="187"/>
        <end position="228"/>
    </location>
</feature>
<dbReference type="PROSITE" id="PS01359">
    <property type="entry name" value="ZF_PHD_1"/>
    <property type="match status" value="1"/>
</dbReference>
<sequence>MPPRKSLPAHIHTSTPTRSSRNSDIKSQSQSTLKKSRSKREQIIGSSPDPIALRPSQNQSFTSVTKLQDGADTESEVELEEEKSNRTNDKEHNEDVNKENEEGTGEVDPEKEIEAWQDFAADHYEMVEQLPLELHRNFRLLRELDDGCLAQIQRLHELTRHYINERLELEKQLNQKNQSNTVIAEMETNEQDDNVPSVHDNDENNENDIEMKDATGDENQKPRDDNNEEIGKHAKEAKMDEKQDKDLIDGKQITEGIPESDGQGGLFISLPKQNDMNGTNQEEGAQVLPRLAFPANDTNGQDNIIPKDVQIPHEGKMEISNEQNNKAVQVSQSPTVQGSGRPYDKIDQAEITQTQQNDGNNDTIKKRKRPDGPHAHLPEIARLSREVVRTAEEKVAVAVGAYNAIDRHIRALDSALTAQEASILLGLRPSTLPSTNVDDALNLVGDLNVLPEDSALVQGGEEDEEEMTLGLPGRGNGNKRGRGGRRGRKGKRGNNRQITEDKSKDGDNNQQAHDILNQSWSIPADPNEPRYCYCEQVSYGEMVGCDNDECPIEWFHLACVGLQAPPTGKWWCKICLPKFGLGKGGSSTTGKVGNKNISGHLSSNKKKR</sequence>
<evidence type="ECO:0000256" key="9">
    <source>
        <dbReference type="PIRSR" id="PIRSR628651-51"/>
    </source>
</evidence>
<feature type="region of interest" description="Disordered" evidence="12">
    <location>
        <begin position="254"/>
        <end position="280"/>
    </location>
</feature>
<comment type="subcellular location">
    <subcellularLocation>
        <location evidence="1 11">Nucleus</location>
    </subcellularLocation>
</comment>
<evidence type="ECO:0000256" key="8">
    <source>
        <dbReference type="PIRSR" id="PIRSR628651-50"/>
    </source>
</evidence>
<dbReference type="Proteomes" id="UP001355207">
    <property type="component" value="Chromosome 7"/>
</dbReference>
<feature type="compositionally biased region" description="Polar residues" evidence="12">
    <location>
        <begin position="350"/>
        <end position="362"/>
    </location>
</feature>
<dbReference type="Pfam" id="PF12998">
    <property type="entry name" value="ING"/>
    <property type="match status" value="2"/>
</dbReference>
<dbReference type="InterPro" id="IPR019787">
    <property type="entry name" value="Znf_PHD-finger"/>
</dbReference>
<evidence type="ECO:0000256" key="11">
    <source>
        <dbReference type="RuleBase" id="RU361213"/>
    </source>
</evidence>
<evidence type="ECO:0000256" key="7">
    <source>
        <dbReference type="ARBA" id="ARBA00023242"/>
    </source>
</evidence>
<dbReference type="GO" id="GO:0000785">
    <property type="term" value="C:chromatin"/>
    <property type="evidence" value="ECO:0007669"/>
    <property type="project" value="UniProtKB-ARBA"/>
</dbReference>
<dbReference type="CDD" id="cd15505">
    <property type="entry name" value="PHD_ING"/>
    <property type="match status" value="1"/>
</dbReference>
<feature type="compositionally biased region" description="Basic and acidic residues" evidence="12">
    <location>
        <begin position="82"/>
        <end position="101"/>
    </location>
</feature>
<comment type="domain">
    <text evidence="11">The PHD-type zinc finger mediates the binding to H3K4me3.</text>
</comment>
<evidence type="ECO:0000256" key="4">
    <source>
        <dbReference type="ARBA" id="ARBA00022771"/>
    </source>
</evidence>
<organism evidence="14 15">
    <name type="scientific">Kwoniella dendrophila CBS 6074</name>
    <dbReference type="NCBI Taxonomy" id="1295534"/>
    <lineage>
        <taxon>Eukaryota</taxon>
        <taxon>Fungi</taxon>
        <taxon>Dikarya</taxon>
        <taxon>Basidiomycota</taxon>
        <taxon>Agaricomycotina</taxon>
        <taxon>Tremellomycetes</taxon>
        <taxon>Tremellales</taxon>
        <taxon>Cryptococcaceae</taxon>
        <taxon>Kwoniella</taxon>
    </lineage>
</organism>
<feature type="binding site" evidence="9">
    <location>
        <position position="532"/>
    </location>
    <ligand>
        <name>Zn(2+)</name>
        <dbReference type="ChEBI" id="CHEBI:29105"/>
        <label>1</label>
    </ligand>
</feature>
<name>A0AAX4K1F1_9TREE</name>
<feature type="region of interest" description="Disordered" evidence="12">
    <location>
        <begin position="458"/>
        <end position="511"/>
    </location>
</feature>
<dbReference type="GO" id="GO:0008270">
    <property type="term" value="F:zinc ion binding"/>
    <property type="evidence" value="ECO:0007669"/>
    <property type="project" value="UniProtKB-KW"/>
</dbReference>
<reference evidence="14 15" key="1">
    <citation type="submission" date="2024-01" db="EMBL/GenBank/DDBJ databases">
        <title>Comparative genomics of Cryptococcus and Kwoniella reveals pathogenesis evolution and contrasting modes of karyotype evolution via chromosome fusion or intercentromeric recombination.</title>
        <authorList>
            <person name="Coelho M.A."/>
            <person name="David-Palma M."/>
            <person name="Shea T."/>
            <person name="Bowers K."/>
            <person name="McGinley-Smith S."/>
            <person name="Mohammad A.W."/>
            <person name="Gnirke A."/>
            <person name="Yurkov A.M."/>
            <person name="Nowrousian M."/>
            <person name="Sun S."/>
            <person name="Cuomo C.A."/>
            <person name="Heitman J."/>
        </authorList>
    </citation>
    <scope>NUCLEOTIDE SEQUENCE [LARGE SCALE GENOMIC DNA]</scope>
    <source>
        <strain evidence="14 15">CBS 6074</strain>
    </source>
</reference>
<dbReference type="InterPro" id="IPR019786">
    <property type="entry name" value="Zinc_finger_PHD-type_CS"/>
</dbReference>
<dbReference type="SMART" id="SM01408">
    <property type="entry name" value="ING"/>
    <property type="match status" value="1"/>
</dbReference>
<evidence type="ECO:0000313" key="14">
    <source>
        <dbReference type="EMBL" id="WWC90605.1"/>
    </source>
</evidence>
<dbReference type="FunFam" id="3.30.40.10:FF:000016">
    <property type="entry name" value="Inhibitor of growth protein"/>
    <property type="match status" value="1"/>
</dbReference>
<feature type="compositionally biased region" description="Polar residues" evidence="12">
    <location>
        <begin position="12"/>
        <end position="33"/>
    </location>
</feature>
<feature type="region of interest" description="Disordered" evidence="12">
    <location>
        <begin position="1"/>
        <end position="110"/>
    </location>
</feature>
<evidence type="ECO:0000256" key="1">
    <source>
        <dbReference type="ARBA" id="ARBA00004123"/>
    </source>
</evidence>
<dbReference type="SMART" id="SM00249">
    <property type="entry name" value="PHD"/>
    <property type="match status" value="1"/>
</dbReference>
<dbReference type="Gene3D" id="6.10.140.1740">
    <property type="match status" value="2"/>
</dbReference>
<dbReference type="GO" id="GO:0006325">
    <property type="term" value="P:chromatin organization"/>
    <property type="evidence" value="ECO:0007669"/>
    <property type="project" value="UniProtKB-KW"/>
</dbReference>
<feature type="binding site" evidence="9">
    <location>
        <position position="575"/>
    </location>
    <ligand>
        <name>Zn(2+)</name>
        <dbReference type="ChEBI" id="CHEBI:29105"/>
        <label>2</label>
    </ligand>
</feature>
<feature type="binding site" evidence="9">
    <location>
        <position position="534"/>
    </location>
    <ligand>
        <name>Zn(2+)</name>
        <dbReference type="ChEBI" id="CHEBI:29105"/>
        <label>1</label>
    </ligand>
</feature>
<dbReference type="InterPro" id="IPR001965">
    <property type="entry name" value="Znf_PHD"/>
</dbReference>
<keyword evidence="3 9" id="KW-0479">Metal-binding</keyword>